<dbReference type="InterPro" id="IPR036890">
    <property type="entry name" value="HATPase_C_sf"/>
</dbReference>
<dbReference type="SMART" id="SM00387">
    <property type="entry name" value="HATPase_c"/>
    <property type="match status" value="1"/>
</dbReference>
<dbReference type="CDD" id="cd00082">
    <property type="entry name" value="HisKA"/>
    <property type="match status" value="1"/>
</dbReference>
<gene>
    <name evidence="8" type="ORF">ACFPQ5_17185</name>
</gene>
<sequence>MQDVLTSHWTEEQAAALTRLMLEDTHQYGVMFYDIERRITGWNEGACTITGWTAQELLGQSIATIFVPEDRDRKLDEHEANMARLLGAGEDERWHMRKDGSRFWASGVSIMLKDEAGQPSGFVKIFRDATHLRARMKYLENILQDCNARQSEKDVFIGTIAHELRNPLSPLKTALELLKRSPEQHARFEYPIKIMDRQVGFLERLVEDLVDLTRVQSGKMSIAYETVQLQDFIQEVLDTCCPAAQAKSLHVRSIVPSVPIEIEVDPRRLQQVMANLLNNAIKYTPNGGSIWLKATTDQTHFLCYVKDNGQGISPELLPHIFNVFTQAEDARAGRGAGLGIGLAVVREIVNLHQGTVEVRSEGPGKGSEFSIRIPLKRPTGSEPEPLDGHQ</sequence>
<feature type="region of interest" description="Disordered" evidence="4">
    <location>
        <begin position="359"/>
        <end position="390"/>
    </location>
</feature>
<dbReference type="CDD" id="cd00075">
    <property type="entry name" value="HATPase"/>
    <property type="match status" value="1"/>
</dbReference>
<evidence type="ECO:0000256" key="1">
    <source>
        <dbReference type="ARBA" id="ARBA00000085"/>
    </source>
</evidence>
<dbReference type="PRINTS" id="PR00344">
    <property type="entry name" value="BCTRLSENSOR"/>
</dbReference>
<reference evidence="9" key="1">
    <citation type="journal article" date="2019" name="Int. J. Syst. Evol. Microbiol.">
        <title>The Global Catalogue of Microorganisms (GCM) 10K type strain sequencing project: providing services to taxonomists for standard genome sequencing and annotation.</title>
        <authorList>
            <consortium name="The Broad Institute Genomics Platform"/>
            <consortium name="The Broad Institute Genome Sequencing Center for Infectious Disease"/>
            <person name="Wu L."/>
            <person name="Ma J."/>
        </authorList>
    </citation>
    <scope>NUCLEOTIDE SEQUENCE [LARGE SCALE GENOMIC DNA]</scope>
    <source>
        <strain evidence="9">CCUG 43111</strain>
    </source>
</reference>
<accession>A0ABW0MQK3</accession>
<dbReference type="PROSITE" id="PS50112">
    <property type="entry name" value="PAS"/>
    <property type="match status" value="1"/>
</dbReference>
<feature type="domain" description="PAC" evidence="7">
    <location>
        <begin position="89"/>
        <end position="141"/>
    </location>
</feature>
<dbReference type="SMART" id="SM00091">
    <property type="entry name" value="PAS"/>
    <property type="match status" value="1"/>
</dbReference>
<name>A0ABW0MQK3_9BURK</name>
<dbReference type="PROSITE" id="PS50113">
    <property type="entry name" value="PAC"/>
    <property type="match status" value="1"/>
</dbReference>
<dbReference type="InterPro" id="IPR004358">
    <property type="entry name" value="Sig_transdc_His_kin-like_C"/>
</dbReference>
<dbReference type="InterPro" id="IPR000700">
    <property type="entry name" value="PAS-assoc_C"/>
</dbReference>
<dbReference type="CDD" id="cd00130">
    <property type="entry name" value="PAS"/>
    <property type="match status" value="1"/>
</dbReference>
<evidence type="ECO:0000259" key="5">
    <source>
        <dbReference type="PROSITE" id="PS50109"/>
    </source>
</evidence>
<evidence type="ECO:0000256" key="4">
    <source>
        <dbReference type="SAM" id="MobiDB-lite"/>
    </source>
</evidence>
<dbReference type="InterPro" id="IPR036097">
    <property type="entry name" value="HisK_dim/P_sf"/>
</dbReference>
<comment type="catalytic activity">
    <reaction evidence="1">
        <text>ATP + protein L-histidine = ADP + protein N-phospho-L-histidine.</text>
        <dbReference type="EC" id="2.7.13.3"/>
    </reaction>
</comment>
<dbReference type="RefSeq" id="WP_379758336.1">
    <property type="nucleotide sequence ID" value="NZ_JBHSMR010000013.1"/>
</dbReference>
<dbReference type="Gene3D" id="1.10.287.130">
    <property type="match status" value="1"/>
</dbReference>
<dbReference type="GO" id="GO:0005524">
    <property type="term" value="F:ATP binding"/>
    <property type="evidence" value="ECO:0007669"/>
    <property type="project" value="UniProtKB-KW"/>
</dbReference>
<dbReference type="Gene3D" id="3.30.450.20">
    <property type="entry name" value="PAS domain"/>
    <property type="match status" value="1"/>
</dbReference>
<keyword evidence="9" id="KW-1185">Reference proteome</keyword>
<dbReference type="InterPro" id="IPR000014">
    <property type="entry name" value="PAS"/>
</dbReference>
<dbReference type="SMART" id="SM00388">
    <property type="entry name" value="HisKA"/>
    <property type="match status" value="1"/>
</dbReference>
<dbReference type="SUPFAM" id="SSF47384">
    <property type="entry name" value="Homodimeric domain of signal transducing histidine kinase"/>
    <property type="match status" value="1"/>
</dbReference>
<dbReference type="InterPro" id="IPR035965">
    <property type="entry name" value="PAS-like_dom_sf"/>
</dbReference>
<dbReference type="Proteomes" id="UP001596101">
    <property type="component" value="Unassembled WGS sequence"/>
</dbReference>
<feature type="domain" description="PAS" evidence="6">
    <location>
        <begin position="14"/>
        <end position="72"/>
    </location>
</feature>
<evidence type="ECO:0000259" key="6">
    <source>
        <dbReference type="PROSITE" id="PS50112"/>
    </source>
</evidence>
<dbReference type="Gene3D" id="3.30.565.10">
    <property type="entry name" value="Histidine kinase-like ATPase, C-terminal domain"/>
    <property type="match status" value="1"/>
</dbReference>
<comment type="caution">
    <text evidence="8">The sequence shown here is derived from an EMBL/GenBank/DDBJ whole genome shotgun (WGS) entry which is preliminary data.</text>
</comment>
<dbReference type="NCBIfam" id="TIGR00229">
    <property type="entry name" value="sensory_box"/>
    <property type="match status" value="1"/>
</dbReference>
<dbReference type="Pfam" id="PF00512">
    <property type="entry name" value="HisKA"/>
    <property type="match status" value="1"/>
</dbReference>
<feature type="domain" description="Histidine kinase" evidence="5">
    <location>
        <begin position="159"/>
        <end position="377"/>
    </location>
</feature>
<evidence type="ECO:0000313" key="8">
    <source>
        <dbReference type="EMBL" id="MFC5479935.1"/>
    </source>
</evidence>
<dbReference type="InterPro" id="IPR003594">
    <property type="entry name" value="HATPase_dom"/>
</dbReference>
<keyword evidence="8" id="KW-0547">Nucleotide-binding</keyword>
<keyword evidence="3" id="KW-0597">Phosphoprotein</keyword>
<keyword evidence="8" id="KW-0067">ATP-binding</keyword>
<evidence type="ECO:0000256" key="2">
    <source>
        <dbReference type="ARBA" id="ARBA00012438"/>
    </source>
</evidence>
<dbReference type="PANTHER" id="PTHR43547:SF2">
    <property type="entry name" value="HYBRID SIGNAL TRANSDUCTION HISTIDINE KINASE C"/>
    <property type="match status" value="1"/>
</dbReference>
<protein>
    <recommendedName>
        <fullName evidence="2">histidine kinase</fullName>
        <ecNumber evidence="2">2.7.13.3</ecNumber>
    </recommendedName>
</protein>
<dbReference type="Pfam" id="PF02518">
    <property type="entry name" value="HATPase_c"/>
    <property type="match status" value="1"/>
</dbReference>
<dbReference type="EC" id="2.7.13.3" evidence="2"/>
<proteinExistence type="predicted"/>
<dbReference type="InterPro" id="IPR003661">
    <property type="entry name" value="HisK_dim/P_dom"/>
</dbReference>
<evidence type="ECO:0000259" key="7">
    <source>
        <dbReference type="PROSITE" id="PS50113"/>
    </source>
</evidence>
<dbReference type="InterPro" id="IPR005467">
    <property type="entry name" value="His_kinase_dom"/>
</dbReference>
<dbReference type="SUPFAM" id="SSF55785">
    <property type="entry name" value="PYP-like sensor domain (PAS domain)"/>
    <property type="match status" value="1"/>
</dbReference>
<dbReference type="PROSITE" id="PS50109">
    <property type="entry name" value="HIS_KIN"/>
    <property type="match status" value="1"/>
</dbReference>
<evidence type="ECO:0000313" key="9">
    <source>
        <dbReference type="Proteomes" id="UP001596101"/>
    </source>
</evidence>
<organism evidence="8 9">
    <name type="scientific">Massilia suwonensis</name>
    <dbReference type="NCBI Taxonomy" id="648895"/>
    <lineage>
        <taxon>Bacteria</taxon>
        <taxon>Pseudomonadati</taxon>
        <taxon>Pseudomonadota</taxon>
        <taxon>Betaproteobacteria</taxon>
        <taxon>Burkholderiales</taxon>
        <taxon>Oxalobacteraceae</taxon>
        <taxon>Telluria group</taxon>
        <taxon>Massilia</taxon>
    </lineage>
</organism>
<evidence type="ECO:0000256" key="3">
    <source>
        <dbReference type="ARBA" id="ARBA00022553"/>
    </source>
</evidence>
<dbReference type="EMBL" id="JBHSMR010000013">
    <property type="protein sequence ID" value="MFC5479935.1"/>
    <property type="molecule type" value="Genomic_DNA"/>
</dbReference>
<dbReference type="Pfam" id="PF13426">
    <property type="entry name" value="PAS_9"/>
    <property type="match status" value="1"/>
</dbReference>
<dbReference type="PANTHER" id="PTHR43547">
    <property type="entry name" value="TWO-COMPONENT HISTIDINE KINASE"/>
    <property type="match status" value="1"/>
</dbReference>
<dbReference type="SUPFAM" id="SSF55874">
    <property type="entry name" value="ATPase domain of HSP90 chaperone/DNA topoisomerase II/histidine kinase"/>
    <property type="match status" value="1"/>
</dbReference>